<evidence type="ECO:0000313" key="12">
    <source>
        <dbReference type="Proteomes" id="UP001524547"/>
    </source>
</evidence>
<reference evidence="11 12" key="1">
    <citation type="submission" date="2022-06" db="EMBL/GenBank/DDBJ databases">
        <title>Rhizosaccharibacter gen. nov. sp. nov. KSS12, endophytic bacteria isolated from sugarcane.</title>
        <authorList>
            <person name="Pitiwittayakul N."/>
        </authorList>
    </citation>
    <scope>NUCLEOTIDE SEQUENCE [LARGE SCALE GENOMIC DNA]</scope>
    <source>
        <strain evidence="11 12">KSS12</strain>
    </source>
</reference>
<evidence type="ECO:0000256" key="1">
    <source>
        <dbReference type="ARBA" id="ARBA00002254"/>
    </source>
</evidence>
<dbReference type="PANTHER" id="PTHR35091:SF2">
    <property type="entry name" value="FLAGELLAR PROTEIN FLIL"/>
    <property type="match status" value="1"/>
</dbReference>
<keyword evidence="11" id="KW-0966">Cell projection</keyword>
<keyword evidence="12" id="KW-1185">Reference proteome</keyword>
<gene>
    <name evidence="11" type="ORF">NFI88_12555</name>
</gene>
<comment type="function">
    <text evidence="1 10">Controls the rotational direction of flagella during chemotaxis.</text>
</comment>
<protein>
    <recommendedName>
        <fullName evidence="10">Flagellar protein FliL</fullName>
    </recommendedName>
</protein>
<keyword evidence="8" id="KW-1133">Transmembrane helix</keyword>
<evidence type="ECO:0000256" key="5">
    <source>
        <dbReference type="ARBA" id="ARBA00022500"/>
    </source>
</evidence>
<dbReference type="Proteomes" id="UP001524547">
    <property type="component" value="Unassembled WGS sequence"/>
</dbReference>
<keyword evidence="11" id="KW-0282">Flagellum</keyword>
<keyword evidence="10" id="KW-0997">Cell inner membrane</keyword>
<keyword evidence="9 10" id="KW-0472">Membrane</keyword>
<dbReference type="PANTHER" id="PTHR35091">
    <property type="entry name" value="FLAGELLAR PROTEIN FLIL"/>
    <property type="match status" value="1"/>
</dbReference>
<keyword evidence="11" id="KW-0969">Cilium</keyword>
<keyword evidence="6" id="KW-0812">Transmembrane</keyword>
<comment type="similarity">
    <text evidence="3 10">Belongs to the FliL family.</text>
</comment>
<sequence length="159" mass="17348">MSDESPAPPVKRSRRKLLLLSGGGLILVLCLAGGAWFAGIIPHRNGGRNTRAVQIVAEKPVLVDLPDVLANLDTGGRRTSFIKLKSKLQVAHAADVAAVQADMPQILDLFQTYLRSTRPDELHDGEGVYRLRETLMGRLDGLLAPVEVTDLLFTEMLIQ</sequence>
<evidence type="ECO:0000256" key="9">
    <source>
        <dbReference type="ARBA" id="ARBA00023136"/>
    </source>
</evidence>
<name>A0ABT1VZ91_9PROT</name>
<evidence type="ECO:0000256" key="4">
    <source>
        <dbReference type="ARBA" id="ARBA00022475"/>
    </source>
</evidence>
<dbReference type="InterPro" id="IPR005503">
    <property type="entry name" value="FliL"/>
</dbReference>
<evidence type="ECO:0000256" key="8">
    <source>
        <dbReference type="ARBA" id="ARBA00022989"/>
    </source>
</evidence>
<evidence type="ECO:0000313" key="11">
    <source>
        <dbReference type="EMBL" id="MCQ8241666.1"/>
    </source>
</evidence>
<dbReference type="RefSeq" id="WP_422920408.1">
    <property type="nucleotide sequence ID" value="NZ_JAMZEJ010000007.1"/>
</dbReference>
<dbReference type="EMBL" id="JAMZEJ010000007">
    <property type="protein sequence ID" value="MCQ8241666.1"/>
    <property type="molecule type" value="Genomic_DNA"/>
</dbReference>
<organism evidence="11 12">
    <name type="scientific">Rhizosaccharibacter radicis</name>
    <dbReference type="NCBI Taxonomy" id="2782605"/>
    <lineage>
        <taxon>Bacteria</taxon>
        <taxon>Pseudomonadati</taxon>
        <taxon>Pseudomonadota</taxon>
        <taxon>Alphaproteobacteria</taxon>
        <taxon>Acetobacterales</taxon>
        <taxon>Acetobacteraceae</taxon>
        <taxon>Rhizosaccharibacter</taxon>
    </lineage>
</organism>
<dbReference type="Pfam" id="PF03748">
    <property type="entry name" value="FliL"/>
    <property type="match status" value="1"/>
</dbReference>
<comment type="subcellular location">
    <subcellularLocation>
        <location evidence="10">Cell inner membrane</location>
    </subcellularLocation>
    <subcellularLocation>
        <location evidence="2">Cell membrane</location>
        <topology evidence="2">Single-pass membrane protein</topology>
    </subcellularLocation>
</comment>
<proteinExistence type="inferred from homology"/>
<accession>A0ABT1VZ91</accession>
<evidence type="ECO:0000256" key="10">
    <source>
        <dbReference type="RuleBase" id="RU364125"/>
    </source>
</evidence>
<evidence type="ECO:0000256" key="7">
    <source>
        <dbReference type="ARBA" id="ARBA00022779"/>
    </source>
</evidence>
<evidence type="ECO:0000256" key="3">
    <source>
        <dbReference type="ARBA" id="ARBA00008281"/>
    </source>
</evidence>
<evidence type="ECO:0000256" key="2">
    <source>
        <dbReference type="ARBA" id="ARBA00004162"/>
    </source>
</evidence>
<keyword evidence="7 10" id="KW-0283">Flagellar rotation</keyword>
<keyword evidence="5 10" id="KW-0145">Chemotaxis</keyword>
<evidence type="ECO:0000256" key="6">
    <source>
        <dbReference type="ARBA" id="ARBA00022692"/>
    </source>
</evidence>
<keyword evidence="4" id="KW-1003">Cell membrane</keyword>
<comment type="caution">
    <text evidence="11">The sequence shown here is derived from an EMBL/GenBank/DDBJ whole genome shotgun (WGS) entry which is preliminary data.</text>
</comment>